<dbReference type="AlphaFoldDB" id="A0A8J2KVJ0"/>
<sequence length="161" mass="18181">CVELPGPICKACVFAPALIRWIPRLLSGRNSLERIFRNIYKLVDTMFDSLSQTRISTDPRNLADALLDEVEASTGADAEKKISMDMIRAVFFDLLSASMHRTASTLEWCVLYLCNFPDIQAKLQNENYDISWESQVQSLNGKVAIANHAPDFKAKFIPRVK</sequence>
<evidence type="ECO:0000256" key="3">
    <source>
        <dbReference type="ARBA" id="ARBA00023004"/>
    </source>
</evidence>
<dbReference type="EMBL" id="CAJVCH010244432">
    <property type="protein sequence ID" value="CAG7733165.1"/>
    <property type="molecule type" value="Genomic_DNA"/>
</dbReference>
<dbReference type="GO" id="GO:0006805">
    <property type="term" value="P:xenobiotic metabolic process"/>
    <property type="evidence" value="ECO:0007669"/>
    <property type="project" value="TreeGrafter"/>
</dbReference>
<evidence type="ECO:0000256" key="2">
    <source>
        <dbReference type="ARBA" id="ARBA00022723"/>
    </source>
</evidence>
<dbReference type="Proteomes" id="UP000708208">
    <property type="component" value="Unassembled WGS sequence"/>
</dbReference>
<dbReference type="OrthoDB" id="2789670at2759"/>
<dbReference type="GO" id="GO:0006082">
    <property type="term" value="P:organic acid metabolic process"/>
    <property type="evidence" value="ECO:0007669"/>
    <property type="project" value="TreeGrafter"/>
</dbReference>
<dbReference type="PANTHER" id="PTHR24300:SF375">
    <property type="entry name" value="CYTOCHROME P450 FAMILY"/>
    <property type="match status" value="1"/>
</dbReference>
<dbReference type="InterPro" id="IPR001128">
    <property type="entry name" value="Cyt_P450"/>
</dbReference>
<comment type="caution">
    <text evidence="4">The sequence shown here is derived from an EMBL/GenBank/DDBJ whole genome shotgun (WGS) entry which is preliminary data.</text>
</comment>
<proteinExistence type="inferred from homology"/>
<keyword evidence="3" id="KW-0408">Iron</keyword>
<evidence type="ECO:0000313" key="5">
    <source>
        <dbReference type="Proteomes" id="UP000708208"/>
    </source>
</evidence>
<dbReference type="Pfam" id="PF00067">
    <property type="entry name" value="p450"/>
    <property type="match status" value="1"/>
</dbReference>
<protein>
    <recommendedName>
        <fullName evidence="6">Cytochrome P450</fullName>
    </recommendedName>
</protein>
<dbReference type="GO" id="GO:0005737">
    <property type="term" value="C:cytoplasm"/>
    <property type="evidence" value="ECO:0007669"/>
    <property type="project" value="TreeGrafter"/>
</dbReference>
<evidence type="ECO:0000313" key="4">
    <source>
        <dbReference type="EMBL" id="CAG7733165.1"/>
    </source>
</evidence>
<feature type="non-terminal residue" evidence="4">
    <location>
        <position position="1"/>
    </location>
</feature>
<dbReference type="GO" id="GO:0020037">
    <property type="term" value="F:heme binding"/>
    <property type="evidence" value="ECO:0007669"/>
    <property type="project" value="InterPro"/>
</dbReference>
<dbReference type="GO" id="GO:0005506">
    <property type="term" value="F:iron ion binding"/>
    <property type="evidence" value="ECO:0007669"/>
    <property type="project" value="InterPro"/>
</dbReference>
<accession>A0A8J2KVJ0</accession>
<keyword evidence="2" id="KW-0479">Metal-binding</keyword>
<keyword evidence="5" id="KW-1185">Reference proteome</keyword>
<evidence type="ECO:0000256" key="1">
    <source>
        <dbReference type="ARBA" id="ARBA00010617"/>
    </source>
</evidence>
<reference evidence="4" key="1">
    <citation type="submission" date="2021-06" db="EMBL/GenBank/DDBJ databases">
        <authorList>
            <person name="Hodson N. C."/>
            <person name="Mongue J. A."/>
            <person name="Jaron S. K."/>
        </authorList>
    </citation>
    <scope>NUCLEOTIDE SEQUENCE</scope>
</reference>
<organism evidence="4 5">
    <name type="scientific">Allacma fusca</name>
    <dbReference type="NCBI Taxonomy" id="39272"/>
    <lineage>
        <taxon>Eukaryota</taxon>
        <taxon>Metazoa</taxon>
        <taxon>Ecdysozoa</taxon>
        <taxon>Arthropoda</taxon>
        <taxon>Hexapoda</taxon>
        <taxon>Collembola</taxon>
        <taxon>Symphypleona</taxon>
        <taxon>Sminthuridae</taxon>
        <taxon>Allacma</taxon>
    </lineage>
</organism>
<evidence type="ECO:0008006" key="6">
    <source>
        <dbReference type="Google" id="ProtNLM"/>
    </source>
</evidence>
<dbReference type="PANTHER" id="PTHR24300">
    <property type="entry name" value="CYTOCHROME P450 508A4-RELATED"/>
    <property type="match status" value="1"/>
</dbReference>
<dbReference type="GO" id="GO:0016712">
    <property type="term" value="F:oxidoreductase activity, acting on paired donors, with incorporation or reduction of molecular oxygen, reduced flavin or flavoprotein as one donor, and incorporation of one atom of oxygen"/>
    <property type="evidence" value="ECO:0007669"/>
    <property type="project" value="TreeGrafter"/>
</dbReference>
<gene>
    <name evidence="4" type="ORF">AFUS01_LOCUS21628</name>
</gene>
<name>A0A8J2KVJ0_9HEXA</name>
<comment type="similarity">
    <text evidence="1">Belongs to the cytochrome P450 family.</text>
</comment>
<dbReference type="InterPro" id="IPR050182">
    <property type="entry name" value="Cytochrome_P450_fam2"/>
</dbReference>